<dbReference type="InterPro" id="IPR027417">
    <property type="entry name" value="P-loop_NTPase"/>
</dbReference>
<proteinExistence type="predicted"/>
<feature type="compositionally biased region" description="Polar residues" evidence="1">
    <location>
        <begin position="372"/>
        <end position="382"/>
    </location>
</feature>
<protein>
    <submittedName>
        <fullName evidence="2">AAA domain-containing protein</fullName>
    </submittedName>
</protein>
<keyword evidence="3" id="KW-1185">Reference proteome</keyword>
<organism evidence="2 3">
    <name type="scientific">Actinokineospora iranica</name>
    <dbReference type="NCBI Taxonomy" id="1271860"/>
    <lineage>
        <taxon>Bacteria</taxon>
        <taxon>Bacillati</taxon>
        <taxon>Actinomycetota</taxon>
        <taxon>Actinomycetes</taxon>
        <taxon>Pseudonocardiales</taxon>
        <taxon>Pseudonocardiaceae</taxon>
        <taxon>Actinokineospora</taxon>
    </lineage>
</organism>
<evidence type="ECO:0000313" key="2">
    <source>
        <dbReference type="EMBL" id="SDD18367.1"/>
    </source>
</evidence>
<dbReference type="STRING" id="1271860.SAMN05216174_10880"/>
<dbReference type="Proteomes" id="UP000199501">
    <property type="component" value="Unassembled WGS sequence"/>
</dbReference>
<dbReference type="SUPFAM" id="SSF52540">
    <property type="entry name" value="P-loop containing nucleoside triphosphate hydrolases"/>
    <property type="match status" value="1"/>
</dbReference>
<dbReference type="AlphaFoldDB" id="A0A1G6SQ68"/>
<accession>A0A1G6SQ68</accession>
<dbReference type="Gene3D" id="3.40.50.300">
    <property type="entry name" value="P-loop containing nucleotide triphosphate hydrolases"/>
    <property type="match status" value="1"/>
</dbReference>
<dbReference type="EMBL" id="FMZZ01000008">
    <property type="protein sequence ID" value="SDD18367.1"/>
    <property type="molecule type" value="Genomic_DNA"/>
</dbReference>
<gene>
    <name evidence="2" type="ORF">SAMN05216174_10880</name>
</gene>
<reference evidence="3" key="1">
    <citation type="submission" date="2016-10" db="EMBL/GenBank/DDBJ databases">
        <authorList>
            <person name="Varghese N."/>
            <person name="Submissions S."/>
        </authorList>
    </citation>
    <scope>NUCLEOTIDE SEQUENCE [LARGE SCALE GENOMIC DNA]</scope>
    <source>
        <strain evidence="3">IBRC-M 10403</strain>
    </source>
</reference>
<evidence type="ECO:0000256" key="1">
    <source>
        <dbReference type="SAM" id="MobiDB-lite"/>
    </source>
</evidence>
<sequence>MSTGKPGRSTANLSVVDDGAVGGRRVRLTEVSKVPMRAVRWLWDGRVPAGALTLIPGREGIGKSQFACWLTAQVTRGMLPGVFNGQSRSVVYAASEDSWAHTVAPRLSASGADLDLVYRADVVTGGMVTGMSLPRDCEELGAEITRLGAGLVVLDPLLSVIASTIDTHRDRELRIALEPLVRMADDTGCAIVGLAHFNKSVSADPLTLITGSRAFSAVARAVLAVARDEDDPDRACVISQAKNNLGSLDVPSLRYRIDAASVSTEDGPAEVGRLVMLGETTRSVADILAETDTDPDARFERDDAATWLRDYLIEHHGTAQAGDVIKAARADGIAEATLKRARKRVGVTSTRRGFGQGAVWSLDPPPGPSGSHPAQPSQDPKP</sequence>
<feature type="region of interest" description="Disordered" evidence="1">
    <location>
        <begin position="353"/>
        <end position="382"/>
    </location>
</feature>
<name>A0A1G6SQ68_9PSEU</name>
<dbReference type="OrthoDB" id="4926055at2"/>
<evidence type="ECO:0000313" key="3">
    <source>
        <dbReference type="Proteomes" id="UP000199501"/>
    </source>
</evidence>
<dbReference type="Pfam" id="PF13481">
    <property type="entry name" value="AAA_25"/>
    <property type="match status" value="1"/>
</dbReference>